<reference evidence="2" key="1">
    <citation type="journal article" date="2020" name="New Phytol.">
        <title>Comparative genomics reveals dynamic genome evolution in host specialist ectomycorrhizal fungi.</title>
        <authorList>
            <person name="Lofgren L.A."/>
            <person name="Nguyen N.H."/>
            <person name="Vilgalys R."/>
            <person name="Ruytinx J."/>
            <person name="Liao H.L."/>
            <person name="Branco S."/>
            <person name="Kuo A."/>
            <person name="LaButti K."/>
            <person name="Lipzen A."/>
            <person name="Andreopoulos W."/>
            <person name="Pangilinan J."/>
            <person name="Riley R."/>
            <person name="Hundley H."/>
            <person name="Na H."/>
            <person name="Barry K."/>
            <person name="Grigoriev I.V."/>
            <person name="Stajich J.E."/>
            <person name="Kennedy P.G."/>
        </authorList>
    </citation>
    <scope>NUCLEOTIDE SEQUENCE</scope>
    <source>
        <strain evidence="2">FC423</strain>
    </source>
</reference>
<proteinExistence type="predicted"/>
<dbReference type="OrthoDB" id="3257613at2759"/>
<dbReference type="InterPro" id="IPR041457">
    <property type="entry name" value="CxC2_KDZ-assoc"/>
</dbReference>
<evidence type="ECO:0000313" key="2">
    <source>
        <dbReference type="EMBL" id="KAG2115292.1"/>
    </source>
</evidence>
<dbReference type="RefSeq" id="XP_041297009.1">
    <property type="nucleotide sequence ID" value="XM_041430947.1"/>
</dbReference>
<name>A0A9P7FGN2_9AGAM</name>
<dbReference type="GeneID" id="64693206"/>
<comment type="caution">
    <text evidence="2">The sequence shown here is derived from an EMBL/GenBank/DDBJ whole genome shotgun (WGS) entry which is preliminary data.</text>
</comment>
<protein>
    <recommendedName>
        <fullName evidence="1">CxC2-like cysteine cluster KDZ transposase-associated domain-containing protein</fullName>
    </recommendedName>
</protein>
<dbReference type="EMBL" id="JABBWM010000008">
    <property type="protein sequence ID" value="KAG2115292.1"/>
    <property type="molecule type" value="Genomic_DNA"/>
</dbReference>
<dbReference type="AlphaFoldDB" id="A0A9P7FGN2"/>
<keyword evidence="3" id="KW-1185">Reference proteome</keyword>
<feature type="domain" description="CxC2-like cysteine cluster KDZ transposase-associated" evidence="1">
    <location>
        <begin position="11"/>
        <end position="88"/>
    </location>
</feature>
<sequence length="185" mass="21278">MDTILINDPRMTMVVDTSGLHSMMIRFCQCAGALSPDMQLFETSLFPASFTSPKIAFTFAVLDNFLLDNHECGTSAMNYYSKLRRITSSVFPHLVPDWYRDLMRVGRQWRQVKQLKWHGFGHEKRKPKAGELALFCPACPQPGVNLNMSDRNESDPAWLYSRSLVMDGNFKAEHLYPTNPTDEWH</sequence>
<accession>A0A9P7FGN2</accession>
<evidence type="ECO:0000259" key="1">
    <source>
        <dbReference type="Pfam" id="PF18803"/>
    </source>
</evidence>
<dbReference type="Proteomes" id="UP000823399">
    <property type="component" value="Unassembled WGS sequence"/>
</dbReference>
<evidence type="ECO:0000313" key="3">
    <source>
        <dbReference type="Proteomes" id="UP000823399"/>
    </source>
</evidence>
<gene>
    <name evidence="2" type="ORF">F5147DRAFT_569296</name>
</gene>
<dbReference type="Pfam" id="PF18803">
    <property type="entry name" value="CxC2"/>
    <property type="match status" value="1"/>
</dbReference>
<organism evidence="2 3">
    <name type="scientific">Suillus discolor</name>
    <dbReference type="NCBI Taxonomy" id="1912936"/>
    <lineage>
        <taxon>Eukaryota</taxon>
        <taxon>Fungi</taxon>
        <taxon>Dikarya</taxon>
        <taxon>Basidiomycota</taxon>
        <taxon>Agaricomycotina</taxon>
        <taxon>Agaricomycetes</taxon>
        <taxon>Agaricomycetidae</taxon>
        <taxon>Boletales</taxon>
        <taxon>Suillineae</taxon>
        <taxon>Suillaceae</taxon>
        <taxon>Suillus</taxon>
    </lineage>
</organism>